<dbReference type="AlphaFoldDB" id="A0A1M7ER15"/>
<dbReference type="EMBL" id="FRCK01000002">
    <property type="protein sequence ID" value="SHL94033.1"/>
    <property type="molecule type" value="Genomic_DNA"/>
</dbReference>
<feature type="domain" description="N-acetyltransferase" evidence="1">
    <location>
        <begin position="111"/>
        <end position="244"/>
    </location>
</feature>
<protein>
    <submittedName>
        <fullName evidence="2">Acetyltransferase (GNAT) family protein</fullName>
    </submittedName>
</protein>
<dbReference type="Proteomes" id="UP000184444">
    <property type="component" value="Unassembled WGS sequence"/>
</dbReference>
<accession>A0A1M7ER15</accession>
<sequence length="244" mass="25832">MISGAFDAAWAATWPAAEYVLAGGLVVGRGAGGGGRVSCARRLEDAAPAGQGGIGADVEAAEARHRAWGQPALFAVEREDAALAHALRRRGYAESEPTLILSSPVAPLCEPEIPSVTAMALWPPLAIQRELWLACDVGPERQAIMERVQTPKAAIIGRMEDRAAGACFVAVQGEVALMHALAVLPQWRGRGLGAWMVRRAARFARAQGAAQLGLSVTEDNAVARAFYARLGFSEIGGYSYWRQG</sequence>
<keyword evidence="2" id="KW-0808">Transferase</keyword>
<keyword evidence="3" id="KW-1185">Reference proteome</keyword>
<dbReference type="Pfam" id="PF00583">
    <property type="entry name" value="Acetyltransf_1"/>
    <property type="match status" value="1"/>
</dbReference>
<proteinExistence type="predicted"/>
<organism evidence="2 3">
    <name type="scientific">Paracoccus solventivorans</name>
    <dbReference type="NCBI Taxonomy" id="53463"/>
    <lineage>
        <taxon>Bacteria</taxon>
        <taxon>Pseudomonadati</taxon>
        <taxon>Pseudomonadota</taxon>
        <taxon>Alphaproteobacteria</taxon>
        <taxon>Rhodobacterales</taxon>
        <taxon>Paracoccaceae</taxon>
        <taxon>Paracoccus</taxon>
    </lineage>
</organism>
<dbReference type="InterPro" id="IPR050276">
    <property type="entry name" value="MshD_Acetyltransferase"/>
</dbReference>
<gene>
    <name evidence="2" type="ORF">SAMN05444389_102257</name>
</gene>
<dbReference type="InterPro" id="IPR000182">
    <property type="entry name" value="GNAT_dom"/>
</dbReference>
<dbReference type="InterPro" id="IPR016181">
    <property type="entry name" value="Acyl_CoA_acyltransferase"/>
</dbReference>
<dbReference type="PROSITE" id="PS51186">
    <property type="entry name" value="GNAT"/>
    <property type="match status" value="1"/>
</dbReference>
<dbReference type="PANTHER" id="PTHR43617:SF20">
    <property type="entry name" value="N-ALPHA-ACETYLTRANSFERASE RIMI"/>
    <property type="match status" value="1"/>
</dbReference>
<name>A0A1M7ER15_9RHOB</name>
<evidence type="ECO:0000313" key="2">
    <source>
        <dbReference type="EMBL" id="SHL94033.1"/>
    </source>
</evidence>
<dbReference type="Gene3D" id="3.40.630.30">
    <property type="match status" value="1"/>
</dbReference>
<evidence type="ECO:0000259" key="1">
    <source>
        <dbReference type="PROSITE" id="PS51186"/>
    </source>
</evidence>
<dbReference type="PANTHER" id="PTHR43617">
    <property type="entry name" value="L-AMINO ACID N-ACETYLTRANSFERASE"/>
    <property type="match status" value="1"/>
</dbReference>
<dbReference type="RefSeq" id="WP_073062819.1">
    <property type="nucleotide sequence ID" value="NZ_FRCK01000002.1"/>
</dbReference>
<dbReference type="OrthoDB" id="7301318at2"/>
<dbReference type="SUPFAM" id="SSF55729">
    <property type="entry name" value="Acyl-CoA N-acyltransferases (Nat)"/>
    <property type="match status" value="1"/>
</dbReference>
<dbReference type="STRING" id="53463.SAMN05444389_102257"/>
<dbReference type="GO" id="GO:0008999">
    <property type="term" value="F:protein-N-terminal-alanine acetyltransferase activity"/>
    <property type="evidence" value="ECO:0007669"/>
    <property type="project" value="TreeGrafter"/>
</dbReference>
<reference evidence="3" key="1">
    <citation type="submission" date="2016-11" db="EMBL/GenBank/DDBJ databases">
        <authorList>
            <person name="Varghese N."/>
            <person name="Submissions S."/>
        </authorList>
    </citation>
    <scope>NUCLEOTIDE SEQUENCE [LARGE SCALE GENOMIC DNA]</scope>
    <source>
        <strain evidence="3">DSM 6637</strain>
    </source>
</reference>
<evidence type="ECO:0000313" key="3">
    <source>
        <dbReference type="Proteomes" id="UP000184444"/>
    </source>
</evidence>